<gene>
    <name evidence="1" type="ORF">AK812_SmicGene47835</name>
</gene>
<sequence length="40" mass="4596">MRKQRPRPNLKDLYSCIPAYSRDEGVRKYAADCLGQLGPE</sequence>
<comment type="caution">
    <text evidence="1">The sequence shown here is derived from an EMBL/GenBank/DDBJ whole genome shotgun (WGS) entry which is preliminary data.</text>
</comment>
<dbReference type="Proteomes" id="UP000186817">
    <property type="component" value="Unassembled WGS sequence"/>
</dbReference>
<evidence type="ECO:0008006" key="3">
    <source>
        <dbReference type="Google" id="ProtNLM"/>
    </source>
</evidence>
<evidence type="ECO:0000313" key="2">
    <source>
        <dbReference type="Proteomes" id="UP000186817"/>
    </source>
</evidence>
<feature type="non-terminal residue" evidence="1">
    <location>
        <position position="40"/>
    </location>
</feature>
<reference evidence="1 2" key="1">
    <citation type="submission" date="2016-02" db="EMBL/GenBank/DDBJ databases">
        <title>Genome analysis of coral dinoflagellate symbionts highlights evolutionary adaptations to a symbiotic lifestyle.</title>
        <authorList>
            <person name="Aranda M."/>
            <person name="Li Y."/>
            <person name="Liew Y.J."/>
            <person name="Baumgarten S."/>
            <person name="Simakov O."/>
            <person name="Wilson M."/>
            <person name="Piel J."/>
            <person name="Ashoor H."/>
            <person name="Bougouffa S."/>
            <person name="Bajic V.B."/>
            <person name="Ryu T."/>
            <person name="Ravasi T."/>
            <person name="Bayer T."/>
            <person name="Micklem G."/>
            <person name="Kim H."/>
            <person name="Bhak J."/>
            <person name="Lajeunesse T.C."/>
            <person name="Voolstra C.R."/>
        </authorList>
    </citation>
    <scope>NUCLEOTIDE SEQUENCE [LARGE SCALE GENOMIC DNA]</scope>
    <source>
        <strain evidence="1 2">CCMP2467</strain>
    </source>
</reference>
<organism evidence="1 2">
    <name type="scientific">Symbiodinium microadriaticum</name>
    <name type="common">Dinoflagellate</name>
    <name type="synonym">Zooxanthella microadriatica</name>
    <dbReference type="NCBI Taxonomy" id="2951"/>
    <lineage>
        <taxon>Eukaryota</taxon>
        <taxon>Sar</taxon>
        <taxon>Alveolata</taxon>
        <taxon>Dinophyceae</taxon>
        <taxon>Suessiales</taxon>
        <taxon>Symbiodiniaceae</taxon>
        <taxon>Symbiodinium</taxon>
    </lineage>
</organism>
<evidence type="ECO:0000313" key="1">
    <source>
        <dbReference type="EMBL" id="OLP73077.1"/>
    </source>
</evidence>
<proteinExistence type="predicted"/>
<dbReference type="EMBL" id="LSRX01006456">
    <property type="protein sequence ID" value="OLP73077.1"/>
    <property type="molecule type" value="Genomic_DNA"/>
</dbReference>
<dbReference type="AlphaFoldDB" id="A0A1Q9BQV2"/>
<keyword evidence="2" id="KW-1185">Reference proteome</keyword>
<protein>
    <recommendedName>
        <fullName evidence="3">HEAT repeat domain-containing protein</fullName>
    </recommendedName>
</protein>
<name>A0A1Q9BQV2_SYMMI</name>
<accession>A0A1Q9BQV2</accession>